<dbReference type="EMBL" id="BPLR01011287">
    <property type="protein sequence ID" value="GIY45569.1"/>
    <property type="molecule type" value="Genomic_DNA"/>
</dbReference>
<keyword evidence="2" id="KW-1185">Reference proteome</keyword>
<protein>
    <submittedName>
        <fullName evidence="1">Uncharacterized protein</fullName>
    </submittedName>
</protein>
<dbReference type="AlphaFoldDB" id="A0AAV4TIN9"/>
<evidence type="ECO:0000313" key="2">
    <source>
        <dbReference type="Proteomes" id="UP001054945"/>
    </source>
</evidence>
<accession>A0AAV4TIN9</accession>
<name>A0AAV4TIN9_CAEEX</name>
<evidence type="ECO:0000313" key="1">
    <source>
        <dbReference type="EMBL" id="GIY45569.1"/>
    </source>
</evidence>
<comment type="caution">
    <text evidence="1">The sequence shown here is derived from an EMBL/GenBank/DDBJ whole genome shotgun (WGS) entry which is preliminary data.</text>
</comment>
<proteinExistence type="predicted"/>
<gene>
    <name evidence="1" type="ORF">CEXT_223221</name>
</gene>
<sequence>MNSILPHTGLPPKLSENARLFANRSSYQNDASDAPISLGRDVRPRSDLSTLLLPPRRNVSQSLKLHWLFSVLHSSQKENVLLHI</sequence>
<organism evidence="1 2">
    <name type="scientific">Caerostris extrusa</name>
    <name type="common">Bark spider</name>
    <name type="synonym">Caerostris bankana</name>
    <dbReference type="NCBI Taxonomy" id="172846"/>
    <lineage>
        <taxon>Eukaryota</taxon>
        <taxon>Metazoa</taxon>
        <taxon>Ecdysozoa</taxon>
        <taxon>Arthropoda</taxon>
        <taxon>Chelicerata</taxon>
        <taxon>Arachnida</taxon>
        <taxon>Araneae</taxon>
        <taxon>Araneomorphae</taxon>
        <taxon>Entelegynae</taxon>
        <taxon>Araneoidea</taxon>
        <taxon>Araneidae</taxon>
        <taxon>Caerostris</taxon>
    </lineage>
</organism>
<reference evidence="1 2" key="1">
    <citation type="submission" date="2021-06" db="EMBL/GenBank/DDBJ databases">
        <title>Caerostris extrusa draft genome.</title>
        <authorList>
            <person name="Kono N."/>
            <person name="Arakawa K."/>
        </authorList>
    </citation>
    <scope>NUCLEOTIDE SEQUENCE [LARGE SCALE GENOMIC DNA]</scope>
</reference>
<dbReference type="Proteomes" id="UP001054945">
    <property type="component" value="Unassembled WGS sequence"/>
</dbReference>